<comment type="caution">
    <text evidence="2">The sequence shown here is derived from an EMBL/GenBank/DDBJ whole genome shotgun (WGS) entry which is preliminary data.</text>
</comment>
<evidence type="ECO:0000313" key="2">
    <source>
        <dbReference type="EMBL" id="MBL1409470.1"/>
    </source>
</evidence>
<accession>A0ABS1R4P3</accession>
<reference evidence="2 3" key="1">
    <citation type="submission" date="2021-01" db="EMBL/GenBank/DDBJ databases">
        <title>C459-1 draft genome sequence.</title>
        <authorList>
            <person name="Zhang X.-F."/>
        </authorList>
    </citation>
    <scope>NUCLEOTIDE SEQUENCE [LARGE SCALE GENOMIC DNA]</scope>
    <source>
        <strain evidence="3">C459-1</strain>
    </source>
</reference>
<feature type="chain" id="PRO_5046109703" description="DUF4369 domain-containing protein" evidence="1">
    <location>
        <begin position="20"/>
        <end position="154"/>
    </location>
</feature>
<organism evidence="2 3">
    <name type="scientific">Sphingobacterium faecale</name>
    <dbReference type="NCBI Taxonomy" id="2803775"/>
    <lineage>
        <taxon>Bacteria</taxon>
        <taxon>Pseudomonadati</taxon>
        <taxon>Bacteroidota</taxon>
        <taxon>Sphingobacteriia</taxon>
        <taxon>Sphingobacteriales</taxon>
        <taxon>Sphingobacteriaceae</taxon>
        <taxon>Sphingobacterium</taxon>
    </lineage>
</organism>
<evidence type="ECO:0000256" key="1">
    <source>
        <dbReference type="SAM" id="SignalP"/>
    </source>
</evidence>
<dbReference type="Proteomes" id="UP000625283">
    <property type="component" value="Unassembled WGS sequence"/>
</dbReference>
<evidence type="ECO:0000313" key="3">
    <source>
        <dbReference type="Proteomes" id="UP000625283"/>
    </source>
</evidence>
<proteinExistence type="predicted"/>
<gene>
    <name evidence="2" type="ORF">JKG61_11970</name>
</gene>
<feature type="signal peptide" evidence="1">
    <location>
        <begin position="1"/>
        <end position="19"/>
    </location>
</feature>
<protein>
    <recommendedName>
        <fullName evidence="4">DUF4369 domain-containing protein</fullName>
    </recommendedName>
</protein>
<dbReference type="RefSeq" id="WP_202103228.1">
    <property type="nucleotide sequence ID" value="NZ_JAERTY010000006.1"/>
</dbReference>
<name>A0ABS1R4P3_9SPHI</name>
<sequence length="154" mass="17894">MKSNYFILFLLLAAGTMQAAYGQLRIIEEVEREIYRSGKNTVYEIGSLELKNGQKKIYYRSYGEEKEEMSFGEIVIQTQQDFDYLYTVIIDGFTEKVDLPVKIDMGDSYLFLHYDKLIGGRVLRIGHAYKSAPYQKMLSVRLSEKDVNKLFGKQ</sequence>
<evidence type="ECO:0008006" key="4">
    <source>
        <dbReference type="Google" id="ProtNLM"/>
    </source>
</evidence>
<dbReference type="EMBL" id="JAERTY010000006">
    <property type="protein sequence ID" value="MBL1409470.1"/>
    <property type="molecule type" value="Genomic_DNA"/>
</dbReference>
<keyword evidence="1" id="KW-0732">Signal</keyword>
<keyword evidence="3" id="KW-1185">Reference proteome</keyword>